<keyword evidence="3" id="KW-1185">Reference proteome</keyword>
<dbReference type="InterPro" id="IPR029044">
    <property type="entry name" value="Nucleotide-diphossugar_trans"/>
</dbReference>
<dbReference type="Gene3D" id="3.90.550.10">
    <property type="entry name" value="Spore Coat Polysaccharide Biosynthesis Protein SpsA, Chain A"/>
    <property type="match status" value="1"/>
</dbReference>
<dbReference type="EMBL" id="REFI01000007">
    <property type="protein sequence ID" value="RMA78530.1"/>
    <property type="molecule type" value="Genomic_DNA"/>
</dbReference>
<dbReference type="AlphaFoldDB" id="A0A3M0A164"/>
<dbReference type="RefSeq" id="WP_121940834.1">
    <property type="nucleotide sequence ID" value="NZ_CP137846.1"/>
</dbReference>
<comment type="caution">
    <text evidence="2">The sequence shown here is derived from an EMBL/GenBank/DDBJ whole genome shotgun (WGS) entry which is preliminary data.</text>
</comment>
<gene>
    <name evidence="2" type="ORF">JN00_0360</name>
</gene>
<feature type="domain" description="Glycosyltransferase 2-like" evidence="1">
    <location>
        <begin position="12"/>
        <end position="92"/>
    </location>
</feature>
<dbReference type="CDD" id="cd00761">
    <property type="entry name" value="Glyco_tranf_GTA_type"/>
    <property type="match status" value="1"/>
</dbReference>
<name>A0A3M0A164_9BACT</name>
<dbReference type="InterPro" id="IPR001173">
    <property type="entry name" value="Glyco_trans_2-like"/>
</dbReference>
<dbReference type="Proteomes" id="UP000267246">
    <property type="component" value="Unassembled WGS sequence"/>
</dbReference>
<dbReference type="GO" id="GO:0016740">
    <property type="term" value="F:transferase activity"/>
    <property type="evidence" value="ECO:0007669"/>
    <property type="project" value="UniProtKB-KW"/>
</dbReference>
<dbReference type="OrthoDB" id="401305at2"/>
<evidence type="ECO:0000313" key="2">
    <source>
        <dbReference type="EMBL" id="RMA78530.1"/>
    </source>
</evidence>
<dbReference type="Pfam" id="PF00535">
    <property type="entry name" value="Glycos_transf_2"/>
    <property type="match status" value="1"/>
</dbReference>
<reference evidence="2 3" key="1">
    <citation type="submission" date="2018-10" db="EMBL/GenBank/DDBJ databases">
        <title>Genomic Encyclopedia of Archaeal and Bacterial Type Strains, Phase II (KMG-II): from individual species to whole genera.</title>
        <authorList>
            <person name="Goeker M."/>
        </authorList>
    </citation>
    <scope>NUCLEOTIDE SEQUENCE [LARGE SCALE GENOMIC DNA]</scope>
    <source>
        <strain evidence="2 3">ATCC 29870</strain>
    </source>
</reference>
<evidence type="ECO:0000313" key="3">
    <source>
        <dbReference type="Proteomes" id="UP000267246"/>
    </source>
</evidence>
<organism evidence="2 3">
    <name type="scientific">Metamycoplasma subdolum</name>
    <dbReference type="NCBI Taxonomy" id="92407"/>
    <lineage>
        <taxon>Bacteria</taxon>
        <taxon>Bacillati</taxon>
        <taxon>Mycoplasmatota</taxon>
        <taxon>Mycoplasmoidales</taxon>
        <taxon>Metamycoplasmataceae</taxon>
        <taxon>Metamycoplasma</taxon>
    </lineage>
</organism>
<keyword evidence="2" id="KW-0808">Transferase</keyword>
<evidence type="ECO:0000259" key="1">
    <source>
        <dbReference type="Pfam" id="PF00535"/>
    </source>
</evidence>
<dbReference type="SUPFAM" id="SSF53448">
    <property type="entry name" value="Nucleotide-diphospho-sugar transferases"/>
    <property type="match status" value="1"/>
</dbReference>
<protein>
    <submittedName>
        <fullName evidence="2">Glycosyl transferase family 2</fullName>
    </submittedName>
</protein>
<accession>A0A3M0A164</accession>
<proteinExistence type="predicted"/>
<sequence length="338" mass="40393">MDPIYTNPILTFIVPVYKPTKNLDLILYNLLKQKHQNFHVIIVIDKPSDEDYEAIDKFKKIFANRLKIIINTVHQNIVTAIKQATPYIKTEYTQVFYSYLHIKSEYTMHLENFINNTSTHPDFIEVSGYCRGVVKHNFFRDKFKEEVVVDLSKEVKTYSIVTPYPFNKIIKSSIFIDVFDEIKTRFNNLQYSVIFNYLPLLKSKTFAWIKRTWIEDWNERIILFNPLIISKEWEFLDPIIMQENVEVQEAMLFAKTLHLTYFAAGYLGQTKTKKNTNEDKSVKLMKKQLLTIVNTFKEENKEELNKNRYFKLNEVQLLSDKDFQNPSNWDWILKNFTW</sequence>